<dbReference type="EMBL" id="JAVFHQ010000009">
    <property type="protein sequence ID" value="KAK4548080.1"/>
    <property type="molecule type" value="Genomic_DNA"/>
</dbReference>
<keyword evidence="3" id="KW-1185">Reference proteome</keyword>
<evidence type="ECO:0000313" key="3">
    <source>
        <dbReference type="Proteomes" id="UP001324427"/>
    </source>
</evidence>
<dbReference type="Proteomes" id="UP001324427">
    <property type="component" value="Unassembled WGS sequence"/>
</dbReference>
<organism evidence="2 3">
    <name type="scientific">Oleoguttula mirabilis</name>
    <dbReference type="NCBI Taxonomy" id="1507867"/>
    <lineage>
        <taxon>Eukaryota</taxon>
        <taxon>Fungi</taxon>
        <taxon>Dikarya</taxon>
        <taxon>Ascomycota</taxon>
        <taxon>Pezizomycotina</taxon>
        <taxon>Dothideomycetes</taxon>
        <taxon>Dothideomycetidae</taxon>
        <taxon>Mycosphaerellales</taxon>
        <taxon>Teratosphaeriaceae</taxon>
        <taxon>Oleoguttula</taxon>
    </lineage>
</organism>
<protein>
    <submittedName>
        <fullName evidence="2">Uncharacterized protein</fullName>
    </submittedName>
</protein>
<evidence type="ECO:0000313" key="2">
    <source>
        <dbReference type="EMBL" id="KAK4548080.1"/>
    </source>
</evidence>
<evidence type="ECO:0000256" key="1">
    <source>
        <dbReference type="SAM" id="MobiDB-lite"/>
    </source>
</evidence>
<dbReference type="AlphaFoldDB" id="A0AAV9JRN3"/>
<reference evidence="2 3" key="1">
    <citation type="submission" date="2021-11" db="EMBL/GenBank/DDBJ databases">
        <title>Black yeast isolated from Biological Soil Crust.</title>
        <authorList>
            <person name="Kurbessoian T."/>
        </authorList>
    </citation>
    <scope>NUCLEOTIDE SEQUENCE [LARGE SCALE GENOMIC DNA]</scope>
    <source>
        <strain evidence="2 3">CCFEE 5522</strain>
    </source>
</reference>
<feature type="compositionally biased region" description="Basic and acidic residues" evidence="1">
    <location>
        <begin position="1"/>
        <end position="22"/>
    </location>
</feature>
<sequence>MNSLKSLRDTEHYSSRDMRDLTPEVAGAQTGKRPLRKLNITCTTFSSHAVDDSLNSGYNRYVQFAEGLPDDSEALLKAEEIERNVRAINSIIAKASREACKEVALVRDNVKNFMSATMESSEQWYATGDLTRESTFDVLTRYWAERATELTYWDLGAKLDSQAITDAKQFFEYLCKVMPKAALANPLPDEMEHDRRNPRKNFADKCMRLVEMMRDLPNGRFYTFHSYTLLSSEVLRPSHPRCEASKLPTTDILEKLKDLVLRPIRTVFDNGDGDEYDEEAYPEYWDFATPARDMFRYMGERCLGSRVNTYCHHVCHLPTLQFLQQQAYCEIRTKVLLIAGAKLPVELTDQIFELAMLAEEMPLIPEPAIVLEEERAKRVMAGRLPEDEEPWYQKSLLVCEKLSFADRE</sequence>
<proteinExistence type="predicted"/>
<feature type="region of interest" description="Disordered" evidence="1">
    <location>
        <begin position="1"/>
        <end position="32"/>
    </location>
</feature>
<comment type="caution">
    <text evidence="2">The sequence shown here is derived from an EMBL/GenBank/DDBJ whole genome shotgun (WGS) entry which is preliminary data.</text>
</comment>
<accession>A0AAV9JRN3</accession>
<gene>
    <name evidence="2" type="ORF">LTR36_010800</name>
</gene>
<name>A0AAV9JRN3_9PEZI</name>